<dbReference type="PANTHER" id="PTHR12131">
    <property type="entry name" value="ATP-DEPENDENT RNA AND DNA HELICASE"/>
    <property type="match status" value="1"/>
</dbReference>
<feature type="domain" description="ATP-dependent RNA helicase Ski2/MTR4 C-terminal" evidence="5">
    <location>
        <begin position="21"/>
        <end position="201"/>
    </location>
</feature>
<protein>
    <recommendedName>
        <fullName evidence="5">ATP-dependent RNA helicase Ski2/MTR4 C-terminal domain-containing protein</fullName>
    </recommendedName>
</protein>
<evidence type="ECO:0000313" key="6">
    <source>
        <dbReference type="EMBL" id="CAE2330749.1"/>
    </source>
</evidence>
<gene>
    <name evidence="6" type="ORF">NAES01612_LOCUS22042</name>
</gene>
<dbReference type="PANTHER" id="PTHR12131:SF1">
    <property type="entry name" value="ATP-DEPENDENT RNA HELICASE SUPV3L1, MITOCHONDRIAL-RELATED"/>
    <property type="match status" value="1"/>
</dbReference>
<dbReference type="InterPro" id="IPR012961">
    <property type="entry name" value="Ski2/MTR4_C"/>
</dbReference>
<evidence type="ECO:0000259" key="5">
    <source>
        <dbReference type="SMART" id="SM01142"/>
    </source>
</evidence>
<keyword evidence="1" id="KW-0547">Nucleotide-binding</keyword>
<dbReference type="GO" id="GO:0070478">
    <property type="term" value="P:nuclear-transcribed mRNA catabolic process, 3'-5' exonucleolytic nonsense-mediated decay"/>
    <property type="evidence" value="ECO:0007669"/>
    <property type="project" value="TreeGrafter"/>
</dbReference>
<dbReference type="GO" id="GO:0005524">
    <property type="term" value="F:ATP binding"/>
    <property type="evidence" value="ECO:0007669"/>
    <property type="project" value="UniProtKB-KW"/>
</dbReference>
<proteinExistence type="predicted"/>
<sequence length="202" mass="22994">MRLMPEFRQRLQVLQMLNYVDDGRAVLLKGRVARELNTVTCSLLATEIIFDNALDTLEPEEIVAMFSCLVFEEKGRQVTEPSLTPTLQACHQKLQETAKFVLGIQRECCVDVTEQEYMKNINIGLMEVVFEWGRGLPFSDICTLTDVQEGTIVRCIIRLDETCREIKSAARLIGDSSLFTKMEEASEKIKRDIVFATSLYVS</sequence>
<keyword evidence="3" id="KW-0347">Helicase</keyword>
<keyword evidence="4" id="KW-0067">ATP-binding</keyword>
<keyword evidence="2" id="KW-0378">Hydrolase</keyword>
<dbReference type="SMART" id="SM01142">
    <property type="entry name" value="DSHCT"/>
    <property type="match status" value="1"/>
</dbReference>
<dbReference type="InterPro" id="IPR050699">
    <property type="entry name" value="RNA-DNA_Helicase"/>
</dbReference>
<accession>A0A7S4PCN3</accession>
<dbReference type="EMBL" id="HBKR01033599">
    <property type="protein sequence ID" value="CAE2330749.1"/>
    <property type="molecule type" value="Transcribed_RNA"/>
</dbReference>
<dbReference type="GO" id="GO:0016787">
    <property type="term" value="F:hydrolase activity"/>
    <property type="evidence" value="ECO:0007669"/>
    <property type="project" value="UniProtKB-KW"/>
</dbReference>
<dbReference type="FunFam" id="1.10.3380.30:FF:000001">
    <property type="entry name" value="Ski2 ATP-dependent RNA helicase"/>
    <property type="match status" value="1"/>
</dbReference>
<dbReference type="GO" id="GO:0055087">
    <property type="term" value="C:Ski complex"/>
    <property type="evidence" value="ECO:0007669"/>
    <property type="project" value="TreeGrafter"/>
</dbReference>
<dbReference type="AlphaFoldDB" id="A0A7S4PCN3"/>
<dbReference type="GO" id="GO:0004386">
    <property type="term" value="F:helicase activity"/>
    <property type="evidence" value="ECO:0007669"/>
    <property type="project" value="UniProtKB-KW"/>
</dbReference>
<evidence type="ECO:0000256" key="1">
    <source>
        <dbReference type="ARBA" id="ARBA00022741"/>
    </source>
</evidence>
<evidence type="ECO:0000256" key="4">
    <source>
        <dbReference type="ARBA" id="ARBA00022840"/>
    </source>
</evidence>
<name>A0A7S4PCN3_9EUKA</name>
<evidence type="ECO:0000256" key="3">
    <source>
        <dbReference type="ARBA" id="ARBA00022806"/>
    </source>
</evidence>
<dbReference type="Gene3D" id="1.10.3380.30">
    <property type="match status" value="1"/>
</dbReference>
<dbReference type="Pfam" id="PF08148">
    <property type="entry name" value="DSHCT"/>
    <property type="match status" value="1"/>
</dbReference>
<organism evidence="6">
    <name type="scientific">Paramoeba aestuarina</name>
    <dbReference type="NCBI Taxonomy" id="180227"/>
    <lineage>
        <taxon>Eukaryota</taxon>
        <taxon>Amoebozoa</taxon>
        <taxon>Discosea</taxon>
        <taxon>Flabellinia</taxon>
        <taxon>Dactylopodida</taxon>
        <taxon>Paramoebidae</taxon>
        <taxon>Paramoeba</taxon>
    </lineage>
</organism>
<evidence type="ECO:0000256" key="2">
    <source>
        <dbReference type="ARBA" id="ARBA00022801"/>
    </source>
</evidence>
<reference evidence="6" key="1">
    <citation type="submission" date="2021-01" db="EMBL/GenBank/DDBJ databases">
        <authorList>
            <person name="Corre E."/>
            <person name="Pelletier E."/>
            <person name="Niang G."/>
            <person name="Scheremetjew M."/>
            <person name="Finn R."/>
            <person name="Kale V."/>
            <person name="Holt S."/>
            <person name="Cochrane G."/>
            <person name="Meng A."/>
            <person name="Brown T."/>
            <person name="Cohen L."/>
        </authorList>
    </citation>
    <scope>NUCLEOTIDE SEQUENCE</scope>
    <source>
        <strain evidence="6">SoJaBio B1-5/56/2</strain>
    </source>
</reference>